<evidence type="ECO:0000313" key="1">
    <source>
        <dbReference type="EMBL" id="MBD7944202.1"/>
    </source>
</evidence>
<dbReference type="InterPro" id="IPR018644">
    <property type="entry name" value="DUF2071"/>
</dbReference>
<dbReference type="EMBL" id="JACSQO010000003">
    <property type="protein sequence ID" value="MBD7944202.1"/>
    <property type="molecule type" value="Genomic_DNA"/>
</dbReference>
<dbReference type="RefSeq" id="WP_191697006.1">
    <property type="nucleotide sequence ID" value="NZ_JACSQO010000003.1"/>
</dbReference>
<dbReference type="Proteomes" id="UP000640786">
    <property type="component" value="Unassembled WGS sequence"/>
</dbReference>
<name>A0ABR8R992_9BACI</name>
<dbReference type="SUPFAM" id="SSF160104">
    <property type="entry name" value="Acetoacetate decarboxylase-like"/>
    <property type="match status" value="1"/>
</dbReference>
<comment type="caution">
    <text evidence="1">The sequence shown here is derived from an EMBL/GenBank/DDBJ whole genome shotgun (WGS) entry which is preliminary data.</text>
</comment>
<organism evidence="1 2">
    <name type="scientific">Psychrobacillus faecigallinarum</name>
    <dbReference type="NCBI Taxonomy" id="2762235"/>
    <lineage>
        <taxon>Bacteria</taxon>
        <taxon>Bacillati</taxon>
        <taxon>Bacillota</taxon>
        <taxon>Bacilli</taxon>
        <taxon>Bacillales</taxon>
        <taxon>Bacillaceae</taxon>
        <taxon>Psychrobacillus</taxon>
    </lineage>
</organism>
<dbReference type="PANTHER" id="PTHR39186">
    <property type="entry name" value="DUF2071 FAMILY PROTEIN"/>
    <property type="match status" value="1"/>
</dbReference>
<accession>A0ABR8R992</accession>
<gene>
    <name evidence="1" type="ORF">H9650_08730</name>
</gene>
<sequence length="254" mass="29116">MGNFLSDKTAQWDESHRLWPLPDIPWIITQTWNNLLFAHYPVDLKVLQSLIPDELTLDTYNGTGWVGIVAFRITGSRVRGVPPLPGLANFPEINVRTYVTIDEKPGVYFLSMDASNILVVGGARTLYHLPYVTSEMKVDYNHPFIKYKSNRLDNCGAALNCSYRPISDPYNAPASSFEKWMAERYCLYTVNKRGELRRCDILHQPWLLQKAEANISLNTLLSSQGIPVESDKPILHYSKKKKVRMWPLVNPFEK</sequence>
<protein>
    <submittedName>
        <fullName evidence="1">DUF2071 domain-containing protein</fullName>
    </submittedName>
</protein>
<dbReference type="Pfam" id="PF09844">
    <property type="entry name" value="DUF2071"/>
    <property type="match status" value="1"/>
</dbReference>
<proteinExistence type="predicted"/>
<dbReference type="Gene3D" id="2.40.400.10">
    <property type="entry name" value="Acetoacetate decarboxylase-like"/>
    <property type="match status" value="1"/>
</dbReference>
<dbReference type="PANTHER" id="PTHR39186:SF1">
    <property type="entry name" value="DUF2071 DOMAIN-CONTAINING PROTEIN"/>
    <property type="match status" value="1"/>
</dbReference>
<keyword evidence="2" id="KW-1185">Reference proteome</keyword>
<reference evidence="1 2" key="1">
    <citation type="submission" date="2020-08" db="EMBL/GenBank/DDBJ databases">
        <title>A Genomic Blueprint of the Chicken Gut Microbiome.</title>
        <authorList>
            <person name="Gilroy R."/>
            <person name="Ravi A."/>
            <person name="Getino M."/>
            <person name="Pursley I."/>
            <person name="Horton D.L."/>
            <person name="Alikhan N.-F."/>
            <person name="Baker D."/>
            <person name="Gharbi K."/>
            <person name="Hall N."/>
            <person name="Watson M."/>
            <person name="Adriaenssens E.M."/>
            <person name="Foster-Nyarko E."/>
            <person name="Jarju S."/>
            <person name="Secka A."/>
            <person name="Antonio M."/>
            <person name="Oren A."/>
            <person name="Chaudhuri R."/>
            <person name="La Ragione R.M."/>
            <person name="Hildebrand F."/>
            <person name="Pallen M.J."/>
        </authorList>
    </citation>
    <scope>NUCLEOTIDE SEQUENCE [LARGE SCALE GENOMIC DNA]</scope>
    <source>
        <strain evidence="1 2">Sa2BUA9</strain>
    </source>
</reference>
<dbReference type="InterPro" id="IPR023375">
    <property type="entry name" value="ADC_dom_sf"/>
</dbReference>
<evidence type="ECO:0000313" key="2">
    <source>
        <dbReference type="Proteomes" id="UP000640786"/>
    </source>
</evidence>